<keyword evidence="6" id="KW-1185">Reference proteome</keyword>
<name>A0A3P9NC75_POERE</name>
<dbReference type="Pfam" id="PF00201">
    <property type="entry name" value="UDPGT"/>
    <property type="match status" value="1"/>
</dbReference>
<organism evidence="5 6">
    <name type="scientific">Poecilia reticulata</name>
    <name type="common">Guppy</name>
    <name type="synonym">Acanthophacelus reticulatus</name>
    <dbReference type="NCBI Taxonomy" id="8081"/>
    <lineage>
        <taxon>Eukaryota</taxon>
        <taxon>Metazoa</taxon>
        <taxon>Chordata</taxon>
        <taxon>Craniata</taxon>
        <taxon>Vertebrata</taxon>
        <taxon>Euteleostomi</taxon>
        <taxon>Actinopterygii</taxon>
        <taxon>Neopterygii</taxon>
        <taxon>Teleostei</taxon>
        <taxon>Neoteleostei</taxon>
        <taxon>Acanthomorphata</taxon>
        <taxon>Ovalentaria</taxon>
        <taxon>Atherinomorphae</taxon>
        <taxon>Cyprinodontiformes</taxon>
        <taxon>Poeciliidae</taxon>
        <taxon>Poeciliinae</taxon>
        <taxon>Poecilia</taxon>
    </lineage>
</organism>
<reference evidence="5" key="3">
    <citation type="submission" date="2025-09" db="UniProtKB">
        <authorList>
            <consortium name="Ensembl"/>
        </authorList>
    </citation>
    <scope>IDENTIFICATION</scope>
    <source>
        <strain evidence="5">Guanapo</strain>
    </source>
</reference>
<dbReference type="InterPro" id="IPR050271">
    <property type="entry name" value="UDP-glycosyltransferase"/>
</dbReference>
<accession>A0A3P9NC75</accession>
<keyword evidence="2" id="KW-0328">Glycosyltransferase</keyword>
<dbReference type="Proteomes" id="UP000242638">
    <property type="component" value="Unassembled WGS sequence"/>
</dbReference>
<dbReference type="GO" id="GO:0008194">
    <property type="term" value="F:UDP-glycosyltransferase activity"/>
    <property type="evidence" value="ECO:0007669"/>
    <property type="project" value="InterPro"/>
</dbReference>
<dbReference type="PANTHER" id="PTHR48043">
    <property type="entry name" value="EG:EG0003.4 PROTEIN-RELATED"/>
    <property type="match status" value="1"/>
</dbReference>
<dbReference type="GeneTree" id="ENSGT00940000165164"/>
<dbReference type="PANTHER" id="PTHR48043:SF48">
    <property type="entry name" value="UDP GLUCURONOSYLTRANSFERASE 5 FAMILY, POLYPEPTIDE C2-RELATED"/>
    <property type="match status" value="1"/>
</dbReference>
<evidence type="ECO:0000313" key="6">
    <source>
        <dbReference type="Proteomes" id="UP000242638"/>
    </source>
</evidence>
<feature type="transmembrane region" description="Helical" evidence="4">
    <location>
        <begin position="131"/>
        <end position="159"/>
    </location>
</feature>
<keyword evidence="4" id="KW-1133">Transmembrane helix</keyword>
<dbReference type="OMA" id="NILMFEY"/>
<dbReference type="Gene3D" id="3.40.50.2000">
    <property type="entry name" value="Glycogen Phosphorylase B"/>
    <property type="match status" value="1"/>
</dbReference>
<evidence type="ECO:0000256" key="3">
    <source>
        <dbReference type="ARBA" id="ARBA00022679"/>
    </source>
</evidence>
<evidence type="ECO:0000256" key="4">
    <source>
        <dbReference type="SAM" id="Phobius"/>
    </source>
</evidence>
<evidence type="ECO:0000256" key="2">
    <source>
        <dbReference type="ARBA" id="ARBA00022676"/>
    </source>
</evidence>
<keyword evidence="4" id="KW-0472">Membrane</keyword>
<sequence>ITEAFGHQFGKNTLLVDWMPQKDLLGHLKEAIYHGVPVVGLPVFYDQYDNLLRLQDRGAAKILTLATVDKEDTFLKTVKEVLLSRLHRDQPMKPIDTALFWIEFVIRHQGAAHLRTESHRLPWYSYYSVDVFLFFLFVVAVITFLVVMTFRLLCLAKCLKEKTNQTKKK</sequence>
<evidence type="ECO:0000256" key="1">
    <source>
        <dbReference type="ARBA" id="ARBA00009995"/>
    </source>
</evidence>
<proteinExistence type="inferred from homology"/>
<reference evidence="5" key="2">
    <citation type="submission" date="2025-08" db="UniProtKB">
        <authorList>
            <consortium name="Ensembl"/>
        </authorList>
    </citation>
    <scope>IDENTIFICATION</scope>
    <source>
        <strain evidence="5">Guanapo</strain>
    </source>
</reference>
<reference evidence="6" key="1">
    <citation type="submission" date="2013-11" db="EMBL/GenBank/DDBJ databases">
        <title>The genomic landscape of the Guanapo guppy.</title>
        <authorList>
            <person name="Kuenstner A."/>
            <person name="Dreyer C."/>
        </authorList>
    </citation>
    <scope>NUCLEOTIDE SEQUENCE</scope>
    <source>
        <strain evidence="6">Guanapo</strain>
    </source>
</reference>
<evidence type="ECO:0000313" key="5">
    <source>
        <dbReference type="Ensembl" id="ENSPREP00000007175.1"/>
    </source>
</evidence>
<dbReference type="Ensembl" id="ENSPRET00000007266.1">
    <property type="protein sequence ID" value="ENSPREP00000007175.1"/>
    <property type="gene ID" value="ENSPREG00000004935.1"/>
</dbReference>
<dbReference type="AlphaFoldDB" id="A0A3P9NC75"/>
<keyword evidence="4" id="KW-0812">Transmembrane</keyword>
<dbReference type="SUPFAM" id="SSF53756">
    <property type="entry name" value="UDP-Glycosyltransferase/glycogen phosphorylase"/>
    <property type="match status" value="1"/>
</dbReference>
<protein>
    <submittedName>
        <fullName evidence="5">Uncharacterized protein</fullName>
    </submittedName>
</protein>
<dbReference type="InterPro" id="IPR002213">
    <property type="entry name" value="UDP_glucos_trans"/>
</dbReference>
<comment type="similarity">
    <text evidence="1">Belongs to the UDP-glycosyltransferase family.</text>
</comment>
<keyword evidence="3" id="KW-0808">Transferase</keyword>